<evidence type="ECO:0000256" key="5">
    <source>
        <dbReference type="ARBA" id="ARBA00022741"/>
    </source>
</evidence>
<dbReference type="SUPFAM" id="SSF82829">
    <property type="entry name" value="MesJ substrate recognition domain-like"/>
    <property type="match status" value="1"/>
</dbReference>
<comment type="function">
    <text evidence="8">Ligates lysine onto the cytidine present at position 34 of the AUA codon-specific tRNA(Ile) that contains the anticodon CAU, in an ATP-dependent manner. Cytidine is converted to lysidine, thus changing the amino acid specificity of the tRNA from methionine to isoleucine.</text>
</comment>
<dbReference type="NCBIfam" id="TIGR02433">
    <property type="entry name" value="lysidine_TilS_C"/>
    <property type="match status" value="1"/>
</dbReference>
<proteinExistence type="inferred from homology"/>
<evidence type="ECO:0000256" key="2">
    <source>
        <dbReference type="ARBA" id="ARBA00022490"/>
    </source>
</evidence>
<dbReference type="AlphaFoldDB" id="A0A940X3Z5"/>
<comment type="similarity">
    <text evidence="8">Belongs to the tRNA(Ile)-lysidine synthase family.</text>
</comment>
<reference evidence="10" key="2">
    <citation type="submission" date="2021-03" db="EMBL/GenBank/DDBJ databases">
        <authorList>
            <person name="Cao W."/>
        </authorList>
    </citation>
    <scope>NUCLEOTIDE SEQUENCE</scope>
    <source>
        <strain evidence="10">110414</strain>
    </source>
</reference>
<evidence type="ECO:0000313" key="11">
    <source>
        <dbReference type="Proteomes" id="UP000673447"/>
    </source>
</evidence>
<name>A0A940X3Z5_9GAMM</name>
<dbReference type="Gene3D" id="1.20.59.20">
    <property type="match status" value="1"/>
</dbReference>
<feature type="domain" description="Lysidine-tRNA(Ile) synthetase C-terminal" evidence="9">
    <location>
        <begin position="350"/>
        <end position="424"/>
    </location>
</feature>
<gene>
    <name evidence="8 10" type="primary">tilS</name>
    <name evidence="10" type="ORF">J5837_10825</name>
</gene>
<dbReference type="NCBIfam" id="TIGR02432">
    <property type="entry name" value="lysidine_TilS_N"/>
    <property type="match status" value="1"/>
</dbReference>
<dbReference type="PANTHER" id="PTHR43033:SF1">
    <property type="entry name" value="TRNA(ILE)-LYSIDINE SYNTHASE-RELATED"/>
    <property type="match status" value="1"/>
</dbReference>
<comment type="subcellular location">
    <subcellularLocation>
        <location evidence="1 8">Cytoplasm</location>
    </subcellularLocation>
</comment>
<comment type="domain">
    <text evidence="8">The N-terminal region contains the highly conserved SGGXDS motif, predicted to be a P-loop motif involved in ATP binding.</text>
</comment>
<accession>A0A940X3Z5</accession>
<dbReference type="GO" id="GO:0006400">
    <property type="term" value="P:tRNA modification"/>
    <property type="evidence" value="ECO:0007669"/>
    <property type="project" value="UniProtKB-UniRule"/>
</dbReference>
<evidence type="ECO:0000256" key="1">
    <source>
        <dbReference type="ARBA" id="ARBA00004496"/>
    </source>
</evidence>
<evidence type="ECO:0000313" key="10">
    <source>
        <dbReference type="EMBL" id="MBP3984906.1"/>
    </source>
</evidence>
<dbReference type="Pfam" id="PF01171">
    <property type="entry name" value="ATP_bind_3"/>
    <property type="match status" value="1"/>
</dbReference>
<evidence type="ECO:0000256" key="7">
    <source>
        <dbReference type="ARBA" id="ARBA00048539"/>
    </source>
</evidence>
<keyword evidence="4 8" id="KW-0819">tRNA processing</keyword>
<reference evidence="10" key="1">
    <citation type="journal article" date="2016" name="Int. J. Syst. Evol. Microbiol.">
        <title>Pseudoxanthomonas helianthi sp. nov., isolated from roots of Jerusalem artichoke (Helianthus tuberosus).</title>
        <authorList>
            <person name="Kittiwongwattana C."/>
            <person name="Thawai C."/>
        </authorList>
    </citation>
    <scope>NUCLEOTIDE SEQUENCE</scope>
    <source>
        <strain evidence="10">110414</strain>
    </source>
</reference>
<dbReference type="InterPro" id="IPR012795">
    <property type="entry name" value="tRNA_Ile_lys_synt_N"/>
</dbReference>
<dbReference type="SUPFAM" id="SSF52402">
    <property type="entry name" value="Adenine nucleotide alpha hydrolases-like"/>
    <property type="match status" value="1"/>
</dbReference>
<dbReference type="GO" id="GO:0032267">
    <property type="term" value="F:tRNA(Ile)-lysidine synthase activity"/>
    <property type="evidence" value="ECO:0007669"/>
    <property type="project" value="UniProtKB-EC"/>
</dbReference>
<evidence type="ECO:0000256" key="8">
    <source>
        <dbReference type="HAMAP-Rule" id="MF_01161"/>
    </source>
</evidence>
<keyword evidence="6 8" id="KW-0067">ATP-binding</keyword>
<keyword evidence="3 8" id="KW-0436">Ligase</keyword>
<dbReference type="InterPro" id="IPR012094">
    <property type="entry name" value="tRNA_Ile_lys_synt"/>
</dbReference>
<comment type="caution">
    <text evidence="10">The sequence shown here is derived from an EMBL/GenBank/DDBJ whole genome shotgun (WGS) entry which is preliminary data.</text>
</comment>
<keyword evidence="2 8" id="KW-0963">Cytoplasm</keyword>
<dbReference type="CDD" id="cd01992">
    <property type="entry name" value="TilS_N"/>
    <property type="match status" value="1"/>
</dbReference>
<dbReference type="Pfam" id="PF09179">
    <property type="entry name" value="TilS"/>
    <property type="match status" value="1"/>
</dbReference>
<dbReference type="InterPro" id="IPR015262">
    <property type="entry name" value="tRNA_Ile_lys_synt_subst-bd"/>
</dbReference>
<evidence type="ECO:0000256" key="4">
    <source>
        <dbReference type="ARBA" id="ARBA00022694"/>
    </source>
</evidence>
<keyword evidence="11" id="KW-1185">Reference proteome</keyword>
<dbReference type="InterPro" id="IPR014729">
    <property type="entry name" value="Rossmann-like_a/b/a_fold"/>
</dbReference>
<keyword evidence="5 8" id="KW-0547">Nucleotide-binding</keyword>
<organism evidence="10 11">
    <name type="scientific">Pseudoxanthomonas helianthi</name>
    <dbReference type="NCBI Taxonomy" id="1453541"/>
    <lineage>
        <taxon>Bacteria</taxon>
        <taxon>Pseudomonadati</taxon>
        <taxon>Pseudomonadota</taxon>
        <taxon>Gammaproteobacteria</taxon>
        <taxon>Lysobacterales</taxon>
        <taxon>Lysobacteraceae</taxon>
        <taxon>Pseudoxanthomonas</taxon>
    </lineage>
</organism>
<evidence type="ECO:0000259" key="9">
    <source>
        <dbReference type="SMART" id="SM00977"/>
    </source>
</evidence>
<dbReference type="SMART" id="SM00977">
    <property type="entry name" value="TilS_C"/>
    <property type="match status" value="1"/>
</dbReference>
<comment type="catalytic activity">
    <reaction evidence="7 8">
        <text>cytidine(34) in tRNA(Ile2) + L-lysine + ATP = lysidine(34) in tRNA(Ile2) + AMP + diphosphate + H(+)</text>
        <dbReference type="Rhea" id="RHEA:43744"/>
        <dbReference type="Rhea" id="RHEA-COMP:10625"/>
        <dbReference type="Rhea" id="RHEA-COMP:10670"/>
        <dbReference type="ChEBI" id="CHEBI:15378"/>
        <dbReference type="ChEBI" id="CHEBI:30616"/>
        <dbReference type="ChEBI" id="CHEBI:32551"/>
        <dbReference type="ChEBI" id="CHEBI:33019"/>
        <dbReference type="ChEBI" id="CHEBI:82748"/>
        <dbReference type="ChEBI" id="CHEBI:83665"/>
        <dbReference type="ChEBI" id="CHEBI:456215"/>
        <dbReference type="EC" id="6.3.4.19"/>
    </reaction>
</comment>
<evidence type="ECO:0000256" key="3">
    <source>
        <dbReference type="ARBA" id="ARBA00022598"/>
    </source>
</evidence>
<evidence type="ECO:0000256" key="6">
    <source>
        <dbReference type="ARBA" id="ARBA00022840"/>
    </source>
</evidence>
<feature type="binding site" evidence="8">
    <location>
        <begin position="19"/>
        <end position="24"/>
    </location>
    <ligand>
        <name>ATP</name>
        <dbReference type="ChEBI" id="CHEBI:30616"/>
    </ligand>
</feature>
<dbReference type="Pfam" id="PF11734">
    <property type="entry name" value="TilS_C"/>
    <property type="match status" value="1"/>
</dbReference>
<sequence length="437" mass="48095">MLLPLPAEHHHAPLLLAFSGGLDSTALLHRLASDPSFHGNNLHAVHVHHGLHAQADAWATHCQRFCDTLGVTLHVVRVDVARDSGEGLEAAARQARYAAIRDMLAPGEVLVTAHHRDDQAETFLLRALRASGPDGLAAMRDWRAFAHGWHWRPLLRTPRSALLAYAERHDLDWIEDPSNADADFDRNFLRQRVLPLLRERWPHADAAFARSAELSAEASGLLAEEDAHALATAATLDARTLSVSALLALPAPRRSRVLRRWIRRLGLPPLPAEGLARIETELLPARADAEARFDWHGATIRRWRDLLHASVLHPALPAAWRQDWDGRLPLVLPEGSTLSLEGANALPSPVQAHARAGGERIVLPGRRHSTTLKNVLLDLGVPPWTRDVLPLLSTPAGELLAAGDLAYSAGFDAWLREHGARLVWAPPPQKTVSFPFE</sequence>
<dbReference type="GO" id="GO:0005524">
    <property type="term" value="F:ATP binding"/>
    <property type="evidence" value="ECO:0007669"/>
    <property type="project" value="UniProtKB-UniRule"/>
</dbReference>
<dbReference type="EMBL" id="JAGKTC010000002">
    <property type="protein sequence ID" value="MBP3984906.1"/>
    <property type="molecule type" value="Genomic_DNA"/>
</dbReference>
<dbReference type="Proteomes" id="UP000673447">
    <property type="component" value="Unassembled WGS sequence"/>
</dbReference>
<dbReference type="Gene3D" id="3.40.50.620">
    <property type="entry name" value="HUPs"/>
    <property type="match status" value="1"/>
</dbReference>
<dbReference type="InterPro" id="IPR011063">
    <property type="entry name" value="TilS/TtcA_N"/>
</dbReference>
<dbReference type="PANTHER" id="PTHR43033">
    <property type="entry name" value="TRNA(ILE)-LYSIDINE SYNTHASE-RELATED"/>
    <property type="match status" value="1"/>
</dbReference>
<protein>
    <recommendedName>
        <fullName evidence="8">tRNA(Ile)-lysidine synthase</fullName>
        <ecNumber evidence="8">6.3.4.19</ecNumber>
    </recommendedName>
    <alternativeName>
        <fullName evidence="8">tRNA(Ile)-2-lysyl-cytidine synthase</fullName>
    </alternativeName>
    <alternativeName>
        <fullName evidence="8">tRNA(Ile)-lysidine synthetase</fullName>
    </alternativeName>
</protein>
<dbReference type="InterPro" id="IPR012796">
    <property type="entry name" value="Lysidine-tRNA-synth_C"/>
</dbReference>
<dbReference type="RefSeq" id="WP_210536752.1">
    <property type="nucleotide sequence ID" value="NZ_JAGKTC010000002.1"/>
</dbReference>
<dbReference type="SUPFAM" id="SSF56037">
    <property type="entry name" value="PheT/TilS domain"/>
    <property type="match status" value="1"/>
</dbReference>
<dbReference type="EC" id="6.3.4.19" evidence="8"/>
<dbReference type="HAMAP" id="MF_01161">
    <property type="entry name" value="tRNA_Ile_lys_synt"/>
    <property type="match status" value="1"/>
</dbReference>
<dbReference type="GO" id="GO:0005737">
    <property type="term" value="C:cytoplasm"/>
    <property type="evidence" value="ECO:0007669"/>
    <property type="project" value="UniProtKB-SubCell"/>
</dbReference>